<evidence type="ECO:0000313" key="1">
    <source>
        <dbReference type="EMBL" id="KAK7381050.1"/>
    </source>
</evidence>
<name>A0AAN9RLG5_PSOTE</name>
<keyword evidence="2" id="KW-1185">Reference proteome</keyword>
<evidence type="ECO:0000313" key="2">
    <source>
        <dbReference type="Proteomes" id="UP001386955"/>
    </source>
</evidence>
<organism evidence="1 2">
    <name type="scientific">Psophocarpus tetragonolobus</name>
    <name type="common">Winged bean</name>
    <name type="synonym">Dolichos tetragonolobus</name>
    <dbReference type="NCBI Taxonomy" id="3891"/>
    <lineage>
        <taxon>Eukaryota</taxon>
        <taxon>Viridiplantae</taxon>
        <taxon>Streptophyta</taxon>
        <taxon>Embryophyta</taxon>
        <taxon>Tracheophyta</taxon>
        <taxon>Spermatophyta</taxon>
        <taxon>Magnoliopsida</taxon>
        <taxon>eudicotyledons</taxon>
        <taxon>Gunneridae</taxon>
        <taxon>Pentapetalae</taxon>
        <taxon>rosids</taxon>
        <taxon>fabids</taxon>
        <taxon>Fabales</taxon>
        <taxon>Fabaceae</taxon>
        <taxon>Papilionoideae</taxon>
        <taxon>50 kb inversion clade</taxon>
        <taxon>NPAAA clade</taxon>
        <taxon>indigoferoid/millettioid clade</taxon>
        <taxon>Phaseoleae</taxon>
        <taxon>Psophocarpus</taxon>
    </lineage>
</organism>
<dbReference type="Proteomes" id="UP001386955">
    <property type="component" value="Unassembled WGS sequence"/>
</dbReference>
<dbReference type="EMBL" id="JAYMYS010000009">
    <property type="protein sequence ID" value="KAK7381050.1"/>
    <property type="molecule type" value="Genomic_DNA"/>
</dbReference>
<comment type="caution">
    <text evidence="1">The sequence shown here is derived from an EMBL/GenBank/DDBJ whole genome shotgun (WGS) entry which is preliminary data.</text>
</comment>
<reference evidence="1 2" key="1">
    <citation type="submission" date="2024-01" db="EMBL/GenBank/DDBJ databases">
        <title>The genomes of 5 underutilized Papilionoideae crops provide insights into root nodulation and disease resistanc.</title>
        <authorList>
            <person name="Jiang F."/>
        </authorList>
    </citation>
    <scope>NUCLEOTIDE SEQUENCE [LARGE SCALE GENOMIC DNA]</scope>
    <source>
        <strain evidence="1">DUOXIRENSHENG_FW03</strain>
        <tissue evidence="1">Leaves</tissue>
    </source>
</reference>
<gene>
    <name evidence="1" type="ORF">VNO78_33574</name>
</gene>
<sequence>MVRSIIQKHYEQQLKNERPPKKFDIQDFIENRKSMVEVEISKVHKQITNIKYPTWHQNMRNMKEEQLKAFIARVDNKIRACDDRINMLKSKQQKEVNLSFMQNTVQTSVISSHPSQIILDNNNKKVDFPNSINQGGEASNLGIINKLVNMQQGDACFSFVPNMIQESANATSSYPSQVIHCLHNISQSQPILEALKSLNRGTINWEWETLSKGMLSLVMYQTRFKKVLMLRLLIQAKSIACTTSLKANLHLKLSSHLMIKMNDHQREAQTRLRTPRGCIATLQECVMTTNLRHNMVGATPPGMAVKSAFGLDLMLFNR</sequence>
<proteinExistence type="predicted"/>
<dbReference type="AlphaFoldDB" id="A0AAN9RLG5"/>
<accession>A0AAN9RLG5</accession>
<protein>
    <submittedName>
        <fullName evidence="1">Uncharacterized protein</fullName>
    </submittedName>
</protein>